<dbReference type="EMBL" id="CP046973">
    <property type="protein sequence ID" value="QGZ91428.1"/>
    <property type="molecule type" value="Genomic_DNA"/>
</dbReference>
<accession>A0A857D6A4</accession>
<dbReference type="RefSeq" id="WP_158201283.1">
    <property type="nucleotide sequence ID" value="NZ_CP046973.1"/>
</dbReference>
<evidence type="ECO:0000313" key="3">
    <source>
        <dbReference type="Proteomes" id="UP000438345"/>
    </source>
</evidence>
<keyword evidence="1" id="KW-1133">Transmembrane helix</keyword>
<protein>
    <submittedName>
        <fullName evidence="2">Uncharacterized protein</fullName>
    </submittedName>
</protein>
<sequence>MNTKRAGVELPSQLLSNRLILGIIASYALAFIVFSFLMSSPGEILGVADLRYESSCVGFLKPRPKLTFGWVQGCHSYLDSATPTF</sequence>
<keyword evidence="1" id="KW-0472">Membrane</keyword>
<dbReference type="AlphaFoldDB" id="A0A857D6A4"/>
<organism evidence="2 3">
    <name type="scientific">Microcystis aeruginosa FD4</name>
    <dbReference type="NCBI Taxonomy" id="2686288"/>
    <lineage>
        <taxon>Bacteria</taxon>
        <taxon>Bacillati</taxon>
        <taxon>Cyanobacteriota</taxon>
        <taxon>Cyanophyceae</taxon>
        <taxon>Oscillatoriophycideae</taxon>
        <taxon>Chroococcales</taxon>
        <taxon>Microcystaceae</taxon>
        <taxon>Microcystis</taxon>
    </lineage>
</organism>
<feature type="transmembrane region" description="Helical" evidence="1">
    <location>
        <begin position="20"/>
        <end position="38"/>
    </location>
</feature>
<proteinExistence type="predicted"/>
<reference evidence="2 3" key="1">
    <citation type="submission" date="2019-12" db="EMBL/GenBank/DDBJ databases">
        <title>Complete genome sequence of Microcystis aeruginosa strain FD4.</title>
        <authorList>
            <person name="Urakawa H."/>
        </authorList>
    </citation>
    <scope>NUCLEOTIDE SEQUENCE [LARGE SCALE GENOMIC DNA]</scope>
    <source>
        <strain evidence="2 3">FD4</strain>
    </source>
</reference>
<dbReference type="Proteomes" id="UP000438345">
    <property type="component" value="Chromosome"/>
</dbReference>
<gene>
    <name evidence="2" type="ORF">GQR42_19825</name>
</gene>
<name>A0A857D6A4_MICAE</name>
<keyword evidence="1" id="KW-0812">Transmembrane</keyword>
<evidence type="ECO:0000313" key="2">
    <source>
        <dbReference type="EMBL" id="QGZ91428.1"/>
    </source>
</evidence>
<evidence type="ECO:0000256" key="1">
    <source>
        <dbReference type="SAM" id="Phobius"/>
    </source>
</evidence>